<gene>
    <name evidence="1" type="ORF">AAE3_LOCUS7157</name>
</gene>
<accession>A0A8S0WT12</accession>
<evidence type="ECO:0000313" key="1">
    <source>
        <dbReference type="EMBL" id="CAA7264856.1"/>
    </source>
</evidence>
<dbReference type="OrthoDB" id="5569250at2759"/>
<dbReference type="Proteomes" id="UP000467700">
    <property type="component" value="Unassembled WGS sequence"/>
</dbReference>
<sequence>MDMMERTRHMRKIEQGVNGREVLFALWITVSVHQEAWMNSRTIHGHISPRNVCIPFNNHINDALNDARLYLYVHPASDEPIDPRFQSVMALSNPILRRRSLPLDYLDDLESFWYVLAWVYLAVGAPGAEPSLRGHNTYVRQSALERWASRPTSRESVLEKESMLMGEGLSPSATSHFFLPFIFDQVFDRLHAVLKHRYILKLELGRSRTPMELMTDSRGDYHAFLEALSDAIAYIDFMDAGRLNDINAWRGAHMLIGQRILPDEEYEVACIKPVDDEPMDRFKMSENISFHRCSPQCEEDCLCVNNYIAEQLKFFKPRL</sequence>
<comment type="caution">
    <text evidence="1">The sequence shown here is derived from an EMBL/GenBank/DDBJ whole genome shotgun (WGS) entry which is preliminary data.</text>
</comment>
<proteinExistence type="predicted"/>
<evidence type="ECO:0000313" key="2">
    <source>
        <dbReference type="Proteomes" id="UP000467700"/>
    </source>
</evidence>
<protein>
    <recommendedName>
        <fullName evidence="3">Fungal-type protein kinase domain-containing protein</fullName>
    </recommendedName>
</protein>
<dbReference type="EMBL" id="CACVBS010000046">
    <property type="protein sequence ID" value="CAA7264856.1"/>
    <property type="molecule type" value="Genomic_DNA"/>
</dbReference>
<name>A0A8S0WT12_CYCAE</name>
<evidence type="ECO:0008006" key="3">
    <source>
        <dbReference type="Google" id="ProtNLM"/>
    </source>
</evidence>
<organism evidence="1 2">
    <name type="scientific">Cyclocybe aegerita</name>
    <name type="common">Black poplar mushroom</name>
    <name type="synonym">Agrocybe aegerita</name>
    <dbReference type="NCBI Taxonomy" id="1973307"/>
    <lineage>
        <taxon>Eukaryota</taxon>
        <taxon>Fungi</taxon>
        <taxon>Dikarya</taxon>
        <taxon>Basidiomycota</taxon>
        <taxon>Agaricomycotina</taxon>
        <taxon>Agaricomycetes</taxon>
        <taxon>Agaricomycetidae</taxon>
        <taxon>Agaricales</taxon>
        <taxon>Agaricineae</taxon>
        <taxon>Bolbitiaceae</taxon>
        <taxon>Cyclocybe</taxon>
    </lineage>
</organism>
<reference evidence="1 2" key="1">
    <citation type="submission" date="2020-01" db="EMBL/GenBank/DDBJ databases">
        <authorList>
            <person name="Gupta K D."/>
        </authorList>
    </citation>
    <scope>NUCLEOTIDE SEQUENCE [LARGE SCALE GENOMIC DNA]</scope>
</reference>
<keyword evidence="2" id="KW-1185">Reference proteome</keyword>
<dbReference type="AlphaFoldDB" id="A0A8S0WT12"/>